<evidence type="ECO:0000313" key="1">
    <source>
        <dbReference type="EMBL" id="KAI3818189.1"/>
    </source>
</evidence>
<gene>
    <name evidence="1" type="ORF">L1987_11992</name>
</gene>
<evidence type="ECO:0000313" key="2">
    <source>
        <dbReference type="Proteomes" id="UP001056120"/>
    </source>
</evidence>
<protein>
    <submittedName>
        <fullName evidence="1">Uncharacterized protein</fullName>
    </submittedName>
</protein>
<dbReference type="EMBL" id="CM042021">
    <property type="protein sequence ID" value="KAI3818189.1"/>
    <property type="molecule type" value="Genomic_DNA"/>
</dbReference>
<accession>A0ACB9JD05</accession>
<comment type="caution">
    <text evidence="1">The sequence shown here is derived from an EMBL/GenBank/DDBJ whole genome shotgun (WGS) entry which is preliminary data.</text>
</comment>
<dbReference type="Proteomes" id="UP001056120">
    <property type="component" value="Linkage Group LG04"/>
</dbReference>
<keyword evidence="2" id="KW-1185">Reference proteome</keyword>
<name>A0ACB9JD05_9ASTR</name>
<reference evidence="2" key="1">
    <citation type="journal article" date="2022" name="Mol. Ecol. Resour.">
        <title>The genomes of chicory, endive, great burdock and yacon provide insights into Asteraceae palaeo-polyploidization history and plant inulin production.</title>
        <authorList>
            <person name="Fan W."/>
            <person name="Wang S."/>
            <person name="Wang H."/>
            <person name="Wang A."/>
            <person name="Jiang F."/>
            <person name="Liu H."/>
            <person name="Zhao H."/>
            <person name="Xu D."/>
            <person name="Zhang Y."/>
        </authorList>
    </citation>
    <scope>NUCLEOTIDE SEQUENCE [LARGE SCALE GENOMIC DNA]</scope>
    <source>
        <strain evidence="2">cv. Yunnan</strain>
    </source>
</reference>
<sequence>MFGRNPKEDEWTWIFRKSGRDNKNSRKTMDVKHSSDNERKGLGWGQGKTSFVDSLVGGSKGDAKKEQEEVSRQISLDSKDLMKVEDEACVLITKGVLRTKSKVDILEKVSIVINGTNFQVRGCEILSWVPTIWKVEDVENDREQSNDE</sequence>
<proteinExistence type="predicted"/>
<organism evidence="1 2">
    <name type="scientific">Smallanthus sonchifolius</name>
    <dbReference type="NCBI Taxonomy" id="185202"/>
    <lineage>
        <taxon>Eukaryota</taxon>
        <taxon>Viridiplantae</taxon>
        <taxon>Streptophyta</taxon>
        <taxon>Embryophyta</taxon>
        <taxon>Tracheophyta</taxon>
        <taxon>Spermatophyta</taxon>
        <taxon>Magnoliopsida</taxon>
        <taxon>eudicotyledons</taxon>
        <taxon>Gunneridae</taxon>
        <taxon>Pentapetalae</taxon>
        <taxon>asterids</taxon>
        <taxon>campanulids</taxon>
        <taxon>Asterales</taxon>
        <taxon>Asteraceae</taxon>
        <taxon>Asteroideae</taxon>
        <taxon>Heliantheae alliance</taxon>
        <taxon>Millerieae</taxon>
        <taxon>Smallanthus</taxon>
    </lineage>
</organism>
<reference evidence="1 2" key="2">
    <citation type="journal article" date="2022" name="Mol. Ecol. Resour.">
        <title>The genomes of chicory, endive, great burdock and yacon provide insights into Asteraceae paleo-polyploidization history and plant inulin production.</title>
        <authorList>
            <person name="Fan W."/>
            <person name="Wang S."/>
            <person name="Wang H."/>
            <person name="Wang A."/>
            <person name="Jiang F."/>
            <person name="Liu H."/>
            <person name="Zhao H."/>
            <person name="Xu D."/>
            <person name="Zhang Y."/>
        </authorList>
    </citation>
    <scope>NUCLEOTIDE SEQUENCE [LARGE SCALE GENOMIC DNA]</scope>
    <source>
        <strain evidence="2">cv. Yunnan</strain>
        <tissue evidence="1">Leaves</tissue>
    </source>
</reference>